<dbReference type="Pfam" id="PF01762">
    <property type="entry name" value="Galactosyl_T"/>
    <property type="match status" value="1"/>
</dbReference>
<gene>
    <name evidence="10" type="ORF">PMAYCL1PPCAC_22785</name>
</gene>
<keyword evidence="4" id="KW-0808">Transferase</keyword>
<keyword evidence="7" id="KW-1133">Transmembrane helix</keyword>
<dbReference type="EMBL" id="BTRK01000005">
    <property type="protein sequence ID" value="GMR52590.1"/>
    <property type="molecule type" value="Genomic_DNA"/>
</dbReference>
<keyword evidence="6" id="KW-0735">Signal-anchor</keyword>
<sequence length="113" mass="13003">YISVLDYSHDFFPPYCRGAGYAMGRKTFNGIVNRMNRHKVVEVEDAFFTGIVADELESLNFEADIIAFQYTDFSNCDKHGPVLSMLTTHNQFGASRRKNLTAAWERLKKPYCH</sequence>
<dbReference type="AlphaFoldDB" id="A0AAN5I5Y1"/>
<comment type="subcellular location">
    <subcellularLocation>
        <location evidence="1">Golgi apparatus membrane</location>
        <topology evidence="1">Single-pass type II membrane protein</topology>
    </subcellularLocation>
</comment>
<evidence type="ECO:0000256" key="3">
    <source>
        <dbReference type="ARBA" id="ARBA00022676"/>
    </source>
</evidence>
<protein>
    <recommendedName>
        <fullName evidence="12">Hexosyltransferase</fullName>
    </recommendedName>
</protein>
<keyword evidence="9" id="KW-0472">Membrane</keyword>
<feature type="non-terminal residue" evidence="10">
    <location>
        <position position="113"/>
    </location>
</feature>
<evidence type="ECO:0000256" key="4">
    <source>
        <dbReference type="ARBA" id="ARBA00022679"/>
    </source>
</evidence>
<name>A0AAN5I5Y1_9BILA</name>
<dbReference type="InterPro" id="IPR002659">
    <property type="entry name" value="Glyco_trans_31"/>
</dbReference>
<evidence type="ECO:0000256" key="2">
    <source>
        <dbReference type="ARBA" id="ARBA00008661"/>
    </source>
</evidence>
<evidence type="ECO:0000313" key="10">
    <source>
        <dbReference type="EMBL" id="GMR52590.1"/>
    </source>
</evidence>
<dbReference type="GO" id="GO:0000139">
    <property type="term" value="C:Golgi membrane"/>
    <property type="evidence" value="ECO:0007669"/>
    <property type="project" value="UniProtKB-SubCell"/>
</dbReference>
<evidence type="ECO:0000256" key="6">
    <source>
        <dbReference type="ARBA" id="ARBA00022968"/>
    </source>
</evidence>
<evidence type="ECO:0000256" key="1">
    <source>
        <dbReference type="ARBA" id="ARBA00004323"/>
    </source>
</evidence>
<organism evidence="10 11">
    <name type="scientific">Pristionchus mayeri</name>
    <dbReference type="NCBI Taxonomy" id="1317129"/>
    <lineage>
        <taxon>Eukaryota</taxon>
        <taxon>Metazoa</taxon>
        <taxon>Ecdysozoa</taxon>
        <taxon>Nematoda</taxon>
        <taxon>Chromadorea</taxon>
        <taxon>Rhabditida</taxon>
        <taxon>Rhabditina</taxon>
        <taxon>Diplogasteromorpha</taxon>
        <taxon>Diplogasteroidea</taxon>
        <taxon>Neodiplogasteridae</taxon>
        <taxon>Pristionchus</taxon>
    </lineage>
</organism>
<keyword evidence="11" id="KW-1185">Reference proteome</keyword>
<dbReference type="GO" id="GO:0016758">
    <property type="term" value="F:hexosyltransferase activity"/>
    <property type="evidence" value="ECO:0007669"/>
    <property type="project" value="InterPro"/>
</dbReference>
<feature type="non-terminal residue" evidence="10">
    <location>
        <position position="1"/>
    </location>
</feature>
<comment type="caution">
    <text evidence="10">The sequence shown here is derived from an EMBL/GenBank/DDBJ whole genome shotgun (WGS) entry which is preliminary data.</text>
</comment>
<reference evidence="11" key="1">
    <citation type="submission" date="2022-10" db="EMBL/GenBank/DDBJ databases">
        <title>Genome assembly of Pristionchus species.</title>
        <authorList>
            <person name="Yoshida K."/>
            <person name="Sommer R.J."/>
        </authorList>
    </citation>
    <scope>NUCLEOTIDE SEQUENCE [LARGE SCALE GENOMIC DNA]</scope>
    <source>
        <strain evidence="11">RS5460</strain>
    </source>
</reference>
<dbReference type="Proteomes" id="UP001328107">
    <property type="component" value="Unassembled WGS sequence"/>
</dbReference>
<keyword evidence="3" id="KW-0328">Glycosyltransferase</keyword>
<accession>A0AAN5I5Y1</accession>
<evidence type="ECO:0000313" key="11">
    <source>
        <dbReference type="Proteomes" id="UP001328107"/>
    </source>
</evidence>
<evidence type="ECO:0008006" key="12">
    <source>
        <dbReference type="Google" id="ProtNLM"/>
    </source>
</evidence>
<evidence type="ECO:0000256" key="8">
    <source>
        <dbReference type="ARBA" id="ARBA00023034"/>
    </source>
</evidence>
<proteinExistence type="inferred from homology"/>
<evidence type="ECO:0000256" key="7">
    <source>
        <dbReference type="ARBA" id="ARBA00022989"/>
    </source>
</evidence>
<evidence type="ECO:0000256" key="5">
    <source>
        <dbReference type="ARBA" id="ARBA00022692"/>
    </source>
</evidence>
<keyword evidence="8" id="KW-0333">Golgi apparatus</keyword>
<keyword evidence="5" id="KW-0812">Transmembrane</keyword>
<comment type="similarity">
    <text evidence="2">Belongs to the glycosyltransferase 31 family.</text>
</comment>
<evidence type="ECO:0000256" key="9">
    <source>
        <dbReference type="ARBA" id="ARBA00023136"/>
    </source>
</evidence>